<gene>
    <name evidence="2" type="ORF">CTEN210_08931</name>
</gene>
<evidence type="ECO:0000313" key="3">
    <source>
        <dbReference type="Proteomes" id="UP001054902"/>
    </source>
</evidence>
<dbReference type="InterPro" id="IPR033246">
    <property type="entry name" value="BIN4"/>
</dbReference>
<dbReference type="GO" id="GO:0009330">
    <property type="term" value="C:DNA topoisomerase type II (double strand cut, ATP-hydrolyzing) complex"/>
    <property type="evidence" value="ECO:0007669"/>
    <property type="project" value="InterPro"/>
</dbReference>
<feature type="compositionally biased region" description="Basic and acidic residues" evidence="1">
    <location>
        <begin position="24"/>
        <end position="44"/>
    </location>
</feature>
<name>A0AAD3CWV8_9STRA</name>
<sequence>MATTKKSKDEKLNQTKEQNTTATAKDETKSNSTKKESPKKKNENGSENDDQGIDVKIPLSLLMTGTSSGNNECSVLVQVTPEDAPTLDFHGAGGAIGRFELNQDTVVMDLKGFQYQGYIQPGPTCLVASMHPMIGENVMKIESISDEFIAIQKTGDQFMQMDAIVDKGELDDSFVVKDVNVNRRGSAKDTAAAEKDKKGDKGKKNKASGSSATKKPSKRRKK</sequence>
<keyword evidence="3" id="KW-1185">Reference proteome</keyword>
<evidence type="ECO:0000256" key="1">
    <source>
        <dbReference type="SAM" id="MobiDB-lite"/>
    </source>
</evidence>
<feature type="region of interest" description="Disordered" evidence="1">
    <location>
        <begin position="185"/>
        <end position="222"/>
    </location>
</feature>
<comment type="caution">
    <text evidence="2">The sequence shown here is derived from an EMBL/GenBank/DDBJ whole genome shotgun (WGS) entry which is preliminary data.</text>
</comment>
<dbReference type="AlphaFoldDB" id="A0AAD3CWV8"/>
<proteinExistence type="predicted"/>
<reference evidence="2 3" key="1">
    <citation type="journal article" date="2021" name="Sci. Rep.">
        <title>The genome of the diatom Chaetoceros tenuissimus carries an ancient integrated fragment of an extant virus.</title>
        <authorList>
            <person name="Hongo Y."/>
            <person name="Kimura K."/>
            <person name="Takaki Y."/>
            <person name="Yoshida Y."/>
            <person name="Baba S."/>
            <person name="Kobayashi G."/>
            <person name="Nagasaki K."/>
            <person name="Hano T."/>
            <person name="Tomaru Y."/>
        </authorList>
    </citation>
    <scope>NUCLEOTIDE SEQUENCE [LARGE SCALE GENOMIC DNA]</scope>
    <source>
        <strain evidence="2 3">NIES-3715</strain>
    </source>
</reference>
<accession>A0AAD3CWV8</accession>
<feature type="compositionally biased region" description="Basic and acidic residues" evidence="1">
    <location>
        <begin position="1"/>
        <end position="14"/>
    </location>
</feature>
<feature type="region of interest" description="Disordered" evidence="1">
    <location>
        <begin position="1"/>
        <end position="54"/>
    </location>
</feature>
<dbReference type="PANTHER" id="PTHR34810">
    <property type="entry name" value="DNA-BINDING PROTEIN BIN4"/>
    <property type="match status" value="1"/>
</dbReference>
<protein>
    <submittedName>
        <fullName evidence="2">Uncharacterized protein</fullName>
    </submittedName>
</protein>
<dbReference type="PANTHER" id="PTHR34810:SF1">
    <property type="entry name" value="DNA-BINDING PROTEIN BIN4"/>
    <property type="match status" value="1"/>
</dbReference>
<dbReference type="GO" id="GO:0042023">
    <property type="term" value="P:DNA endoreduplication"/>
    <property type="evidence" value="ECO:0007669"/>
    <property type="project" value="InterPro"/>
</dbReference>
<dbReference type="Proteomes" id="UP001054902">
    <property type="component" value="Unassembled WGS sequence"/>
</dbReference>
<organism evidence="2 3">
    <name type="scientific">Chaetoceros tenuissimus</name>
    <dbReference type="NCBI Taxonomy" id="426638"/>
    <lineage>
        <taxon>Eukaryota</taxon>
        <taxon>Sar</taxon>
        <taxon>Stramenopiles</taxon>
        <taxon>Ochrophyta</taxon>
        <taxon>Bacillariophyta</taxon>
        <taxon>Coscinodiscophyceae</taxon>
        <taxon>Chaetocerotophycidae</taxon>
        <taxon>Chaetocerotales</taxon>
        <taxon>Chaetocerotaceae</taxon>
        <taxon>Chaetoceros</taxon>
    </lineage>
</organism>
<dbReference type="EMBL" id="BLLK01000045">
    <property type="protein sequence ID" value="GFH52455.1"/>
    <property type="molecule type" value="Genomic_DNA"/>
</dbReference>
<dbReference type="GO" id="GO:0003690">
    <property type="term" value="F:double-stranded DNA binding"/>
    <property type="evidence" value="ECO:0007669"/>
    <property type="project" value="InterPro"/>
</dbReference>
<evidence type="ECO:0000313" key="2">
    <source>
        <dbReference type="EMBL" id="GFH52455.1"/>
    </source>
</evidence>